<evidence type="ECO:0000259" key="1">
    <source>
        <dbReference type="Pfam" id="PF09995"/>
    </source>
</evidence>
<protein>
    <submittedName>
        <fullName evidence="2">DUF2236 domain-containing protein</fullName>
    </submittedName>
</protein>
<organism evidence="2 3">
    <name type="scientific">Salinimicrobium oceani</name>
    <dbReference type="NCBI Taxonomy" id="2722702"/>
    <lineage>
        <taxon>Bacteria</taxon>
        <taxon>Pseudomonadati</taxon>
        <taxon>Bacteroidota</taxon>
        <taxon>Flavobacteriia</taxon>
        <taxon>Flavobacteriales</taxon>
        <taxon>Flavobacteriaceae</taxon>
        <taxon>Salinimicrobium</taxon>
    </lineage>
</organism>
<name>A0ABX1CZZ5_9FLAO</name>
<proteinExistence type="predicted"/>
<dbReference type="RefSeq" id="WP_168138932.1">
    <property type="nucleotide sequence ID" value="NZ_JAAVJR010000008.1"/>
</dbReference>
<dbReference type="EMBL" id="JAAVJR010000008">
    <property type="protein sequence ID" value="NJW53825.1"/>
    <property type="molecule type" value="Genomic_DNA"/>
</dbReference>
<feature type="domain" description="ER-bound oxygenase mpaB/mpaB'/Rubber oxygenase catalytic" evidence="1">
    <location>
        <begin position="44"/>
        <end position="186"/>
    </location>
</feature>
<dbReference type="Pfam" id="PF09995">
    <property type="entry name" value="MPAB_Lcp_cat"/>
    <property type="match status" value="1"/>
</dbReference>
<comment type="caution">
    <text evidence="2">The sequence shown here is derived from an EMBL/GenBank/DDBJ whole genome shotgun (WGS) entry which is preliminary data.</text>
</comment>
<reference evidence="2 3" key="1">
    <citation type="submission" date="2020-03" db="EMBL/GenBank/DDBJ databases">
        <title>Salinimicrobium sp. nov, isolated from SCS.</title>
        <authorList>
            <person name="Cao W.R."/>
        </authorList>
    </citation>
    <scope>NUCLEOTIDE SEQUENCE [LARGE SCALE GENOMIC DNA]</scope>
    <source>
        <strain evidence="3">J15B91</strain>
    </source>
</reference>
<dbReference type="Proteomes" id="UP000703674">
    <property type="component" value="Unassembled WGS sequence"/>
</dbReference>
<gene>
    <name evidence="2" type="ORF">HC175_12945</name>
</gene>
<sequence length="252" mass="29596">MEYFVDKDSIVRQIWGKADSILFIFAGAAAEFALNKAVDWLYFTGRLPEDPLGRLFSTVAYARTIVFAEKEAAHRAIDQITAIHMAVEEKRGAKIPDWAYRDVLFMLIDYSIRSFELLERKLSAAEKEEVFRVFERVGSRMQLPGLPKSFDEWEIMRKEHIEHDLAAGDYTRDLYRRYKLHLGILRYKLLLEVQKLLVPNKVKFLLNFRRNSTLGPLLKLYKWSRKIKLDWIFKALLLPSNYMSEINALDQV</sequence>
<accession>A0ABX1CZZ5</accession>
<dbReference type="InterPro" id="IPR018713">
    <property type="entry name" value="MPAB/Lcp_cat_dom"/>
</dbReference>
<evidence type="ECO:0000313" key="2">
    <source>
        <dbReference type="EMBL" id="NJW53825.1"/>
    </source>
</evidence>
<keyword evidence="3" id="KW-1185">Reference proteome</keyword>
<evidence type="ECO:0000313" key="3">
    <source>
        <dbReference type="Proteomes" id="UP000703674"/>
    </source>
</evidence>